<evidence type="ECO:0000313" key="2">
    <source>
        <dbReference type="EMBL" id="MPM89882.1"/>
    </source>
</evidence>
<evidence type="ECO:0000256" key="1">
    <source>
        <dbReference type="SAM" id="Phobius"/>
    </source>
</evidence>
<proteinExistence type="predicted"/>
<protein>
    <submittedName>
        <fullName evidence="2">Uncharacterized protein</fullName>
    </submittedName>
</protein>
<gene>
    <name evidence="2" type="ORF">SDC9_136997</name>
</gene>
<name>A0A645DMW9_9ZZZZ</name>
<comment type="caution">
    <text evidence="2">The sequence shown here is derived from an EMBL/GenBank/DDBJ whole genome shotgun (WGS) entry which is preliminary data.</text>
</comment>
<organism evidence="2">
    <name type="scientific">bioreactor metagenome</name>
    <dbReference type="NCBI Taxonomy" id="1076179"/>
    <lineage>
        <taxon>unclassified sequences</taxon>
        <taxon>metagenomes</taxon>
        <taxon>ecological metagenomes</taxon>
    </lineage>
</organism>
<dbReference type="AlphaFoldDB" id="A0A645DMW9"/>
<sequence>MQITLSSVKVNGAAGTVTILLNPADLPAGATALKLPDGTVVEVGEGDSISLTINESDLAADGTFLLTVLDENGMPLASGTVQAIPIAGADSNLSATFWWVAGGTSVLAIAAAAAYLLLRKKPGEQE</sequence>
<feature type="transmembrane region" description="Helical" evidence="1">
    <location>
        <begin position="97"/>
        <end position="118"/>
    </location>
</feature>
<keyword evidence="1" id="KW-0812">Transmembrane</keyword>
<keyword evidence="1" id="KW-0472">Membrane</keyword>
<reference evidence="2" key="1">
    <citation type="submission" date="2019-08" db="EMBL/GenBank/DDBJ databases">
        <authorList>
            <person name="Kucharzyk K."/>
            <person name="Murdoch R.W."/>
            <person name="Higgins S."/>
            <person name="Loffler F."/>
        </authorList>
    </citation>
    <scope>NUCLEOTIDE SEQUENCE</scope>
</reference>
<keyword evidence="1" id="KW-1133">Transmembrane helix</keyword>
<dbReference type="EMBL" id="VSSQ01037245">
    <property type="protein sequence ID" value="MPM89882.1"/>
    <property type="molecule type" value="Genomic_DNA"/>
</dbReference>
<accession>A0A645DMW9</accession>